<reference evidence="2 3" key="1">
    <citation type="journal article" date="2018" name="Sci. Rep.">
        <title>Genomic signatures of local adaptation to the degree of environmental predictability in rotifers.</title>
        <authorList>
            <person name="Franch-Gras L."/>
            <person name="Hahn C."/>
            <person name="Garcia-Roger E.M."/>
            <person name="Carmona M.J."/>
            <person name="Serra M."/>
            <person name="Gomez A."/>
        </authorList>
    </citation>
    <scope>NUCLEOTIDE SEQUENCE [LARGE SCALE GENOMIC DNA]</scope>
    <source>
        <strain evidence="2">HYR1</strain>
    </source>
</reference>
<feature type="compositionally biased region" description="Low complexity" evidence="1">
    <location>
        <begin position="141"/>
        <end position="175"/>
    </location>
</feature>
<gene>
    <name evidence="2" type="ORF">BpHYR1_031281</name>
</gene>
<accession>A0A3M7T1G8</accession>
<feature type="compositionally biased region" description="Basic and acidic residues" evidence="1">
    <location>
        <begin position="207"/>
        <end position="218"/>
    </location>
</feature>
<dbReference type="AlphaFoldDB" id="A0A3M7T1G8"/>
<dbReference type="Proteomes" id="UP000276133">
    <property type="component" value="Unassembled WGS sequence"/>
</dbReference>
<protein>
    <recommendedName>
        <fullName evidence="4">Retrovirus-related Pol poly from transposon</fullName>
    </recommendedName>
</protein>
<evidence type="ECO:0000313" key="3">
    <source>
        <dbReference type="Proteomes" id="UP000276133"/>
    </source>
</evidence>
<comment type="caution">
    <text evidence="2">The sequence shown here is derived from an EMBL/GenBank/DDBJ whole genome shotgun (WGS) entry which is preliminary data.</text>
</comment>
<organism evidence="2 3">
    <name type="scientific">Brachionus plicatilis</name>
    <name type="common">Marine rotifer</name>
    <name type="synonym">Brachionus muelleri</name>
    <dbReference type="NCBI Taxonomy" id="10195"/>
    <lineage>
        <taxon>Eukaryota</taxon>
        <taxon>Metazoa</taxon>
        <taxon>Spiralia</taxon>
        <taxon>Gnathifera</taxon>
        <taxon>Rotifera</taxon>
        <taxon>Eurotatoria</taxon>
        <taxon>Monogononta</taxon>
        <taxon>Pseudotrocha</taxon>
        <taxon>Ploima</taxon>
        <taxon>Brachionidae</taxon>
        <taxon>Brachionus</taxon>
    </lineage>
</organism>
<dbReference type="OrthoDB" id="6104117at2759"/>
<sequence>MKEIISETKSDKELQSLRELLGATKRKLPMHLAKETPHSTIKVPPAKLLFLHSRTSGLSEIEELNFEKLKSLHESARSNDAKAKEQMKREYDRRMRVREPEIEIGAKVLLKVEQTRKASPKWDPQTYTVSLPKPPTNAIKPTTTPTQPQHTAEQESKPSQSSSPSNQVQSANQSVGHQTKRKRGRPPKEGCSQVAETSPLRQPDSNQPRRSERLRAKP</sequence>
<keyword evidence="3" id="KW-1185">Reference proteome</keyword>
<evidence type="ECO:0000313" key="2">
    <source>
        <dbReference type="EMBL" id="RNA41864.1"/>
    </source>
</evidence>
<dbReference type="EMBL" id="REGN01000441">
    <property type="protein sequence ID" value="RNA41864.1"/>
    <property type="molecule type" value="Genomic_DNA"/>
</dbReference>
<proteinExistence type="predicted"/>
<name>A0A3M7T1G8_BRAPC</name>
<feature type="region of interest" description="Disordered" evidence="1">
    <location>
        <begin position="74"/>
        <end position="94"/>
    </location>
</feature>
<feature type="region of interest" description="Disordered" evidence="1">
    <location>
        <begin position="111"/>
        <end position="218"/>
    </location>
</feature>
<evidence type="ECO:0008006" key="4">
    <source>
        <dbReference type="Google" id="ProtNLM"/>
    </source>
</evidence>
<evidence type="ECO:0000256" key="1">
    <source>
        <dbReference type="SAM" id="MobiDB-lite"/>
    </source>
</evidence>
<feature type="compositionally biased region" description="Polar residues" evidence="1">
    <location>
        <begin position="194"/>
        <end position="206"/>
    </location>
</feature>